<keyword evidence="3" id="KW-1185">Reference proteome</keyword>
<evidence type="ECO:0000256" key="1">
    <source>
        <dbReference type="SAM" id="MobiDB-lite"/>
    </source>
</evidence>
<reference evidence="2 3" key="1">
    <citation type="submission" date="2019-03" db="EMBL/GenBank/DDBJ databases">
        <title>First draft genome of Liparis tanakae, snailfish: a comprehensive survey of snailfish specific genes.</title>
        <authorList>
            <person name="Kim W."/>
            <person name="Song I."/>
            <person name="Jeong J.-H."/>
            <person name="Kim D."/>
            <person name="Kim S."/>
            <person name="Ryu S."/>
            <person name="Song J.Y."/>
            <person name="Lee S.K."/>
        </authorList>
    </citation>
    <scope>NUCLEOTIDE SEQUENCE [LARGE SCALE GENOMIC DNA]</scope>
    <source>
        <tissue evidence="2">Muscle</tissue>
    </source>
</reference>
<dbReference type="EMBL" id="SRLO01001073">
    <property type="protein sequence ID" value="TNN41916.1"/>
    <property type="molecule type" value="Genomic_DNA"/>
</dbReference>
<proteinExistence type="predicted"/>
<sequence>MAEGAGSLLDRDKADSTNVPDRSSLLKYGGGFHASLCSASRSVSSSRSQEDDSAPRQPSFRRAEQVDDRLAVVKVTDPDPPPAGWPSSEIRKRSNALRPADNVPDALNVCETDMMSHLNLKWLRTAPRKISSSSRLKSDQPVFLTSAFWTFSFQL</sequence>
<accession>A0A4Z2FKY6</accession>
<dbReference type="AlphaFoldDB" id="A0A4Z2FKY6"/>
<name>A0A4Z2FKY6_9TELE</name>
<comment type="caution">
    <text evidence="2">The sequence shown here is derived from an EMBL/GenBank/DDBJ whole genome shotgun (WGS) entry which is preliminary data.</text>
</comment>
<organism evidence="2 3">
    <name type="scientific">Liparis tanakae</name>
    <name type="common">Tanaka's snailfish</name>
    <dbReference type="NCBI Taxonomy" id="230148"/>
    <lineage>
        <taxon>Eukaryota</taxon>
        <taxon>Metazoa</taxon>
        <taxon>Chordata</taxon>
        <taxon>Craniata</taxon>
        <taxon>Vertebrata</taxon>
        <taxon>Euteleostomi</taxon>
        <taxon>Actinopterygii</taxon>
        <taxon>Neopterygii</taxon>
        <taxon>Teleostei</taxon>
        <taxon>Neoteleostei</taxon>
        <taxon>Acanthomorphata</taxon>
        <taxon>Eupercaria</taxon>
        <taxon>Perciformes</taxon>
        <taxon>Cottioidei</taxon>
        <taxon>Cottales</taxon>
        <taxon>Liparidae</taxon>
        <taxon>Liparis</taxon>
    </lineage>
</organism>
<feature type="region of interest" description="Disordered" evidence="1">
    <location>
        <begin position="1"/>
        <end position="25"/>
    </location>
</feature>
<evidence type="ECO:0000313" key="3">
    <source>
        <dbReference type="Proteomes" id="UP000314294"/>
    </source>
</evidence>
<feature type="region of interest" description="Disordered" evidence="1">
    <location>
        <begin position="39"/>
        <end position="97"/>
    </location>
</feature>
<feature type="compositionally biased region" description="Basic and acidic residues" evidence="1">
    <location>
        <begin position="61"/>
        <end position="71"/>
    </location>
</feature>
<gene>
    <name evidence="2" type="ORF">EYF80_047912</name>
</gene>
<dbReference type="Proteomes" id="UP000314294">
    <property type="component" value="Unassembled WGS sequence"/>
</dbReference>
<evidence type="ECO:0000313" key="2">
    <source>
        <dbReference type="EMBL" id="TNN41916.1"/>
    </source>
</evidence>
<protein>
    <submittedName>
        <fullName evidence="2">Uncharacterized protein</fullName>
    </submittedName>
</protein>